<name>A0A377W1Q2_KLEPN</name>
<dbReference type="Gene3D" id="1.20.910.10">
    <property type="entry name" value="Heme oxygenase-like"/>
    <property type="match status" value="1"/>
</dbReference>
<dbReference type="AlphaFoldDB" id="A0A377W1Q2"/>
<protein>
    <submittedName>
        <fullName evidence="1">Spermidine/putrescine ABC transporter</fullName>
    </submittedName>
</protein>
<evidence type="ECO:0000313" key="1">
    <source>
        <dbReference type="EMBL" id="STT48613.1"/>
    </source>
</evidence>
<sequence length="103" mass="11268">MAMTELLDPPQYEKLVAGCRRIGLSERDVHYYAEHITVDIGHADGWLNNVIVPIGKKHPAAMEEVFFGAALRLQTCNDYYDGLLAALQSLGGSLSSHSVPPSE</sequence>
<dbReference type="EMBL" id="UGLB01000003">
    <property type="protein sequence ID" value="STT48613.1"/>
    <property type="molecule type" value="Genomic_DNA"/>
</dbReference>
<proteinExistence type="predicted"/>
<accession>A0A377W1Q2</accession>
<dbReference type="Proteomes" id="UP000255099">
    <property type="component" value="Unassembled WGS sequence"/>
</dbReference>
<gene>
    <name evidence="1" type="ORF">NCTC9637_03560</name>
</gene>
<dbReference type="InterPro" id="IPR016084">
    <property type="entry name" value="Haem_Oase-like_multi-hlx"/>
</dbReference>
<evidence type="ECO:0000313" key="2">
    <source>
        <dbReference type="Proteomes" id="UP000255099"/>
    </source>
</evidence>
<dbReference type="SUPFAM" id="SSF48613">
    <property type="entry name" value="Heme oxygenase-like"/>
    <property type="match status" value="1"/>
</dbReference>
<organism evidence="1 2">
    <name type="scientific">Klebsiella pneumoniae</name>
    <dbReference type="NCBI Taxonomy" id="573"/>
    <lineage>
        <taxon>Bacteria</taxon>
        <taxon>Pseudomonadati</taxon>
        <taxon>Pseudomonadota</taxon>
        <taxon>Gammaproteobacteria</taxon>
        <taxon>Enterobacterales</taxon>
        <taxon>Enterobacteriaceae</taxon>
        <taxon>Klebsiella/Raoultella group</taxon>
        <taxon>Klebsiella</taxon>
        <taxon>Klebsiella pneumoniae complex</taxon>
    </lineage>
</organism>
<reference evidence="1 2" key="1">
    <citation type="submission" date="2018-06" db="EMBL/GenBank/DDBJ databases">
        <authorList>
            <consortium name="Pathogen Informatics"/>
            <person name="Doyle S."/>
        </authorList>
    </citation>
    <scope>NUCLEOTIDE SEQUENCE [LARGE SCALE GENOMIC DNA]</scope>
    <source>
        <strain evidence="1 2">NCTC9637</strain>
    </source>
</reference>
<dbReference type="Pfam" id="PF14518">
    <property type="entry name" value="Haem_oxygenas_2"/>
    <property type="match status" value="1"/>
</dbReference>